<evidence type="ECO:0000256" key="1">
    <source>
        <dbReference type="SAM" id="Phobius"/>
    </source>
</evidence>
<keyword evidence="3" id="KW-1185">Reference proteome</keyword>
<keyword evidence="1" id="KW-1133">Transmembrane helix</keyword>
<organism evidence="2 3">
    <name type="scientific">Lynx canadensis</name>
    <name type="common">Canada lynx</name>
    <name type="synonym">Felis canadensis</name>
    <dbReference type="NCBI Taxonomy" id="61383"/>
    <lineage>
        <taxon>Eukaryota</taxon>
        <taxon>Metazoa</taxon>
        <taxon>Chordata</taxon>
        <taxon>Craniata</taxon>
        <taxon>Vertebrata</taxon>
        <taxon>Euteleostomi</taxon>
        <taxon>Mammalia</taxon>
        <taxon>Eutheria</taxon>
        <taxon>Laurasiatheria</taxon>
        <taxon>Carnivora</taxon>
        <taxon>Feliformia</taxon>
        <taxon>Felidae</taxon>
        <taxon>Felinae</taxon>
        <taxon>Lynx</taxon>
    </lineage>
</organism>
<dbReference type="AlphaFoldDB" id="A0A667GZY2"/>
<dbReference type="Proteomes" id="UP000472241">
    <property type="component" value="Unplaced"/>
</dbReference>
<feature type="transmembrane region" description="Helical" evidence="1">
    <location>
        <begin position="12"/>
        <end position="42"/>
    </location>
</feature>
<sequence>MLAKLIIFVVDFTLVLAIFAILYAVYLIATAGIFILAVFYIVKRMNKNCDSSKDIWVLDSSTATRKPFASNIGGVRSRMLPVHLPAARGEAFLPEKCGSVF</sequence>
<keyword evidence="1" id="KW-0472">Membrane</keyword>
<protein>
    <submittedName>
        <fullName evidence="2">Uncharacterized protein</fullName>
    </submittedName>
</protein>
<reference evidence="2" key="1">
    <citation type="submission" date="2025-08" db="UniProtKB">
        <authorList>
            <consortium name="Ensembl"/>
        </authorList>
    </citation>
    <scope>IDENTIFICATION</scope>
</reference>
<proteinExistence type="predicted"/>
<evidence type="ECO:0000313" key="3">
    <source>
        <dbReference type="Proteomes" id="UP000472241"/>
    </source>
</evidence>
<dbReference type="Ensembl" id="ENSLCNT00005005220.1">
    <property type="protein sequence ID" value="ENSLCNP00005004630.1"/>
    <property type="gene ID" value="ENSLCNG00005003134.1"/>
</dbReference>
<reference evidence="2" key="2">
    <citation type="submission" date="2025-09" db="UniProtKB">
        <authorList>
            <consortium name="Ensembl"/>
        </authorList>
    </citation>
    <scope>IDENTIFICATION</scope>
</reference>
<name>A0A667GZY2_LYNCA</name>
<evidence type="ECO:0000313" key="2">
    <source>
        <dbReference type="Ensembl" id="ENSLCNP00005004630.1"/>
    </source>
</evidence>
<keyword evidence="1" id="KW-0812">Transmembrane</keyword>
<accession>A0A667GZY2</accession>